<evidence type="ECO:0000313" key="1">
    <source>
        <dbReference type="EMBL" id="OAJ37173.1"/>
    </source>
</evidence>
<dbReference type="InterPro" id="IPR036322">
    <property type="entry name" value="WD40_repeat_dom_sf"/>
</dbReference>
<proteinExistence type="predicted"/>
<reference evidence="1 2" key="2">
    <citation type="submission" date="2016-05" db="EMBL/GenBank/DDBJ databases">
        <title>Lineage-specific infection strategies underlie the spectrum of fungal disease in amphibians.</title>
        <authorList>
            <person name="Cuomo C.A."/>
            <person name="Farrer R.A."/>
            <person name="James T."/>
            <person name="Longcore J."/>
            <person name="Birren B."/>
        </authorList>
    </citation>
    <scope>NUCLEOTIDE SEQUENCE [LARGE SCALE GENOMIC DNA]</scope>
    <source>
        <strain evidence="1 2">JEL423</strain>
    </source>
</reference>
<dbReference type="Gene3D" id="2.130.10.10">
    <property type="entry name" value="YVTN repeat-like/Quinoprotein amine dehydrogenase"/>
    <property type="match status" value="1"/>
</dbReference>
<evidence type="ECO:0008006" key="3">
    <source>
        <dbReference type="Google" id="ProtNLM"/>
    </source>
</evidence>
<name>A0A177WAW2_BATDL</name>
<dbReference type="eggNOG" id="ENOG502S395">
    <property type="taxonomic scope" value="Eukaryota"/>
</dbReference>
<dbReference type="Proteomes" id="UP000077115">
    <property type="component" value="Unassembled WGS sequence"/>
</dbReference>
<dbReference type="VEuPathDB" id="FungiDB:BDEG_21236"/>
<reference evidence="1 2" key="1">
    <citation type="submission" date="2006-10" db="EMBL/GenBank/DDBJ databases">
        <title>The Genome Sequence of Batrachochytrium dendrobatidis JEL423.</title>
        <authorList>
            <consortium name="The Broad Institute Genome Sequencing Platform"/>
            <person name="Birren B."/>
            <person name="Lander E."/>
            <person name="Galagan J."/>
            <person name="Cuomo C."/>
            <person name="Devon K."/>
            <person name="Jaffe D."/>
            <person name="Butler J."/>
            <person name="Alvarez P."/>
            <person name="Gnerre S."/>
            <person name="Grabherr M."/>
            <person name="Kleber M."/>
            <person name="Mauceli E."/>
            <person name="Brockman W."/>
            <person name="Young S."/>
            <person name="LaButti K."/>
            <person name="Sykes S."/>
            <person name="DeCaprio D."/>
            <person name="Crawford M."/>
            <person name="Koehrsen M."/>
            <person name="Engels R."/>
            <person name="Montgomery P."/>
            <person name="Pearson M."/>
            <person name="Howarth C."/>
            <person name="Larson L."/>
            <person name="White J."/>
            <person name="O'Leary S."/>
            <person name="Kodira C."/>
            <person name="Zeng Q."/>
            <person name="Yandava C."/>
            <person name="Alvarado L."/>
            <person name="Longcore J."/>
            <person name="James T."/>
        </authorList>
    </citation>
    <scope>NUCLEOTIDE SEQUENCE [LARGE SCALE GENOMIC DNA]</scope>
    <source>
        <strain evidence="1 2">JEL423</strain>
    </source>
</reference>
<sequence>MVEMLMSEDTKLHMDVDEPIFSLIHNSTAPVCAIPDFEQLLQLTVQSGRLPAKLLIATNDAIDMDLNGSTLPVASILQSGDAATSVLKLIWTWQSPSVLSAIRIGMFGNQSDVPTVVVTDTAGKLTFLKHRPEVEGDGQVTATELDTKSSCISSMALGNLAHQTQLDIAIGDASGAVALVLGGKQIFIRKDIGSSVTCLAIQSRPTQRPCVVAGDSFGAITTFDFHDSVSTKIRLRDAVLPVLNTDVPACHMIRCIHPVTLLDSEGVLSHYILACDGTPFLYYLVAGHCVACVKLPSQISCITSGQLLKVPQSTNTVSQADTTKSQIAVGGTNGYIYLVDNLVVSMYANIDFPVTCIIPHRSPSFTPTEADLLLCAGHCANLFIFQDKQLLHRFKTSAWVWDMCSLDAKSQFAICTLDNLVQVIRFKADDDEEGELVDE</sequence>
<dbReference type="OrthoDB" id="2123049at2759"/>
<dbReference type="InterPro" id="IPR015943">
    <property type="entry name" value="WD40/YVTN_repeat-like_dom_sf"/>
</dbReference>
<accession>A0A177WAW2</accession>
<gene>
    <name evidence="1" type="ORF">BDEG_21236</name>
</gene>
<dbReference type="AlphaFoldDB" id="A0A177WAW2"/>
<evidence type="ECO:0000313" key="2">
    <source>
        <dbReference type="Proteomes" id="UP000077115"/>
    </source>
</evidence>
<organism evidence="1 2">
    <name type="scientific">Batrachochytrium dendrobatidis (strain JEL423)</name>
    <dbReference type="NCBI Taxonomy" id="403673"/>
    <lineage>
        <taxon>Eukaryota</taxon>
        <taxon>Fungi</taxon>
        <taxon>Fungi incertae sedis</taxon>
        <taxon>Chytridiomycota</taxon>
        <taxon>Chytridiomycota incertae sedis</taxon>
        <taxon>Chytridiomycetes</taxon>
        <taxon>Rhizophydiales</taxon>
        <taxon>Rhizophydiales incertae sedis</taxon>
        <taxon>Batrachochytrium</taxon>
    </lineage>
</organism>
<protein>
    <recommendedName>
        <fullName evidence="3">Cleavage/polyadenylation specificity factor A subunit N-terminal domain-containing protein</fullName>
    </recommendedName>
</protein>
<dbReference type="EMBL" id="DS022300">
    <property type="protein sequence ID" value="OAJ37173.1"/>
    <property type="molecule type" value="Genomic_DNA"/>
</dbReference>
<dbReference type="SUPFAM" id="SSF50978">
    <property type="entry name" value="WD40 repeat-like"/>
    <property type="match status" value="1"/>
</dbReference>